<feature type="region of interest" description="Disordered" evidence="1">
    <location>
        <begin position="95"/>
        <end position="129"/>
    </location>
</feature>
<dbReference type="AlphaFoldDB" id="A0A9P7B876"/>
<name>A0A9P7B876_MAUEX</name>
<keyword evidence="3" id="KW-1185">Reference proteome</keyword>
<dbReference type="Pfam" id="PF17235">
    <property type="entry name" value="STD1"/>
    <property type="match status" value="1"/>
</dbReference>
<feature type="compositionally biased region" description="Polar residues" evidence="1">
    <location>
        <begin position="119"/>
        <end position="129"/>
    </location>
</feature>
<dbReference type="InterPro" id="IPR035189">
    <property type="entry name" value="Std1/Mth1"/>
</dbReference>
<evidence type="ECO:0008006" key="4">
    <source>
        <dbReference type="Google" id="ProtNLM"/>
    </source>
</evidence>
<dbReference type="OrthoDB" id="4081967at2759"/>
<dbReference type="Proteomes" id="UP000750334">
    <property type="component" value="Unassembled WGS sequence"/>
</dbReference>
<reference evidence="2 3" key="1">
    <citation type="submission" date="2020-11" db="EMBL/GenBank/DDBJ databases">
        <title>Kefir isolates.</title>
        <authorList>
            <person name="Marcisauskas S."/>
            <person name="Kim Y."/>
            <person name="Blasche S."/>
        </authorList>
    </citation>
    <scope>NUCLEOTIDE SEQUENCE [LARGE SCALE GENOMIC DNA]</scope>
    <source>
        <strain evidence="2 3">OG2</strain>
    </source>
</reference>
<evidence type="ECO:0000313" key="2">
    <source>
        <dbReference type="EMBL" id="KAG0665787.1"/>
    </source>
</evidence>
<dbReference type="EMBL" id="PUHR01000110">
    <property type="protein sequence ID" value="KAG0665787.1"/>
    <property type="molecule type" value="Genomic_DNA"/>
</dbReference>
<sequence>MSDIRFSASNHYTRPVPISISSTENNKHVYLPPPSELIPPRPNIALSKDRKRRLFPLVKYPSNGPYVPSNDTNAPVEFTNKARDEIKKTLYMMNQEGSSNNSNNSSIHRHRHNRERSNTSFDGNSSISSMDLRSLHSKDSSVFSLSQSQMTDGSSIFTGDTSICTQNPYMQRIPASNGSNNSVPMIPLVTEIRLEHAMPSNFLDMYTKSTLLTNRLLPNGRPEFTNRALIDWNLNDVRSLLIIHELRPEWGNNLPKIIAPNPHGPKYRFQLLPLYCSDEFIIQSLVGSDLYLEANLDHEFKVKSATYIVKTARERHELMNRGTKESFMNLQKFEWRNIIENYLLNLAVEAQCRYDFKNNCNEFKKWKMQQLGISVHDTRHKIHLNLEEKDMVWQQCQAFVYKRLNLDWKPDSLNER</sequence>
<evidence type="ECO:0000313" key="3">
    <source>
        <dbReference type="Proteomes" id="UP000750334"/>
    </source>
</evidence>
<evidence type="ECO:0000256" key="1">
    <source>
        <dbReference type="SAM" id="MobiDB-lite"/>
    </source>
</evidence>
<proteinExistence type="predicted"/>
<accession>A0A9P7B876</accession>
<gene>
    <name evidence="2" type="ORF">C6P45_000427</name>
</gene>
<comment type="caution">
    <text evidence="2">The sequence shown here is derived from an EMBL/GenBank/DDBJ whole genome shotgun (WGS) entry which is preliminary data.</text>
</comment>
<organism evidence="2 3">
    <name type="scientific">Maudiozyma exigua</name>
    <name type="common">Yeast</name>
    <name type="synonym">Kazachstania exigua</name>
    <dbReference type="NCBI Taxonomy" id="34358"/>
    <lineage>
        <taxon>Eukaryota</taxon>
        <taxon>Fungi</taxon>
        <taxon>Dikarya</taxon>
        <taxon>Ascomycota</taxon>
        <taxon>Saccharomycotina</taxon>
        <taxon>Saccharomycetes</taxon>
        <taxon>Saccharomycetales</taxon>
        <taxon>Saccharomycetaceae</taxon>
        <taxon>Maudiozyma</taxon>
    </lineage>
</organism>
<protein>
    <recommendedName>
        <fullName evidence="4">Protein MTH1</fullName>
    </recommendedName>
</protein>